<name>A0A1C0TVN2_9GAMM</name>
<evidence type="ECO:0000313" key="2">
    <source>
        <dbReference type="Proteomes" id="UP000093366"/>
    </source>
</evidence>
<proteinExistence type="predicted"/>
<gene>
    <name evidence="1" type="ORF">A7985_05415</name>
</gene>
<dbReference type="Proteomes" id="UP000093366">
    <property type="component" value="Unassembled WGS sequence"/>
</dbReference>
<dbReference type="OrthoDB" id="6312934at2"/>
<dbReference type="AlphaFoldDB" id="A0A1C0TVN2"/>
<protein>
    <submittedName>
        <fullName evidence="1">Phage head protein</fullName>
    </submittedName>
</protein>
<organism evidence="1 2">
    <name type="scientific">Pseudoalteromonas luteoviolacea</name>
    <dbReference type="NCBI Taxonomy" id="43657"/>
    <lineage>
        <taxon>Bacteria</taxon>
        <taxon>Pseudomonadati</taxon>
        <taxon>Pseudomonadota</taxon>
        <taxon>Gammaproteobacteria</taxon>
        <taxon>Alteromonadales</taxon>
        <taxon>Pseudoalteromonadaceae</taxon>
        <taxon>Pseudoalteromonas</taxon>
    </lineage>
</organism>
<accession>A0A1C0TVN2</accession>
<comment type="caution">
    <text evidence="1">The sequence shown here is derived from an EMBL/GenBank/DDBJ whole genome shotgun (WGS) entry which is preliminary data.</text>
</comment>
<reference evidence="2" key="1">
    <citation type="submission" date="2016-07" db="EMBL/GenBank/DDBJ databases">
        <authorList>
            <person name="Florea S."/>
            <person name="Webb J.S."/>
            <person name="Jaromczyk J."/>
            <person name="Schardl C.L."/>
        </authorList>
    </citation>
    <scope>NUCLEOTIDE SEQUENCE [LARGE SCALE GENOMIC DNA]</scope>
    <source>
        <strain evidence="2">IPB1</strain>
    </source>
</reference>
<dbReference type="RefSeq" id="WP_065789398.1">
    <property type="nucleotide sequence ID" value="NZ_MAUJ01000001.1"/>
</dbReference>
<dbReference type="EMBL" id="MAUJ01000001">
    <property type="protein sequence ID" value="OCQ23380.1"/>
    <property type="molecule type" value="Genomic_DNA"/>
</dbReference>
<evidence type="ECO:0000313" key="1">
    <source>
        <dbReference type="EMBL" id="OCQ23380.1"/>
    </source>
</evidence>
<sequence length="145" mass="16457">MNLSNMPVADQQQQNIVVSGNGYYPDLETAFFIKRYAIPSEFANDEKTLVSILKESQAEVNNELKEAVLTNGTPLNEQQILFYRTAVYALAKSKSLKSKLSTTHRDRANAQNELASDNFEFWHDEYRNQINLLRALSPSLSAELI</sequence>